<dbReference type="PANTHER" id="PTHR43031:SF1">
    <property type="entry name" value="PYRIDINE NUCLEOTIDE-DISULPHIDE OXIDOREDUCTASE"/>
    <property type="match status" value="1"/>
</dbReference>
<accession>A0A8J3FH48</accession>
<organism evidence="2 3">
    <name type="scientific">Yeosuana aromativorans</name>
    <dbReference type="NCBI Taxonomy" id="288019"/>
    <lineage>
        <taxon>Bacteria</taxon>
        <taxon>Pseudomonadati</taxon>
        <taxon>Bacteroidota</taxon>
        <taxon>Flavobacteriia</taxon>
        <taxon>Flavobacteriales</taxon>
        <taxon>Flavobacteriaceae</taxon>
        <taxon>Yeosuana</taxon>
    </lineage>
</organism>
<evidence type="ECO:0000259" key="1">
    <source>
        <dbReference type="PROSITE" id="PS50206"/>
    </source>
</evidence>
<dbReference type="AlphaFoldDB" id="A0A8J3FH48"/>
<dbReference type="Proteomes" id="UP000612329">
    <property type="component" value="Unassembled WGS sequence"/>
</dbReference>
<dbReference type="Pfam" id="PF00581">
    <property type="entry name" value="Rhodanese"/>
    <property type="match status" value="1"/>
</dbReference>
<comment type="caution">
    <text evidence="2">The sequence shown here is derived from an EMBL/GenBank/DDBJ whole genome shotgun (WGS) entry which is preliminary data.</text>
</comment>
<sequence>MKELEKVKRISIASTLFILAVLIGVVTYERPKNMYTINTKSTLEKLTKNDYLASIDNIHNENVSLIDVRSQYEYEKGHLESAINMSTPEILSDDSQSILKELKEDNKTVVLYGNNPQESNIPFLLLTQLGYDNIKLLNVEISYFQNQLVTDQIAIEKPIADIKAFINESIKNSDTGIEIDNNKPAKKIIIVQKKKKKGAEGGC</sequence>
<dbReference type="SMART" id="SM00450">
    <property type="entry name" value="RHOD"/>
    <property type="match status" value="1"/>
</dbReference>
<keyword evidence="3" id="KW-1185">Reference proteome</keyword>
<dbReference type="InterPro" id="IPR050229">
    <property type="entry name" value="GlpE_sulfurtransferase"/>
</dbReference>
<dbReference type="PANTHER" id="PTHR43031">
    <property type="entry name" value="FAD-DEPENDENT OXIDOREDUCTASE"/>
    <property type="match status" value="1"/>
</dbReference>
<dbReference type="Gene3D" id="3.40.250.10">
    <property type="entry name" value="Rhodanese-like domain"/>
    <property type="match status" value="1"/>
</dbReference>
<dbReference type="InterPro" id="IPR036873">
    <property type="entry name" value="Rhodanese-like_dom_sf"/>
</dbReference>
<evidence type="ECO:0000313" key="2">
    <source>
        <dbReference type="EMBL" id="GGK27478.1"/>
    </source>
</evidence>
<dbReference type="EMBL" id="BMNR01000004">
    <property type="protein sequence ID" value="GGK27478.1"/>
    <property type="molecule type" value="Genomic_DNA"/>
</dbReference>
<dbReference type="CDD" id="cd00158">
    <property type="entry name" value="RHOD"/>
    <property type="match status" value="1"/>
</dbReference>
<protein>
    <recommendedName>
        <fullName evidence="1">Rhodanese domain-containing protein</fullName>
    </recommendedName>
</protein>
<gene>
    <name evidence="2" type="ORF">GCM10007962_22150</name>
</gene>
<evidence type="ECO:0000313" key="3">
    <source>
        <dbReference type="Proteomes" id="UP000612329"/>
    </source>
</evidence>
<dbReference type="PROSITE" id="PS50206">
    <property type="entry name" value="RHODANESE_3"/>
    <property type="match status" value="1"/>
</dbReference>
<dbReference type="InterPro" id="IPR001763">
    <property type="entry name" value="Rhodanese-like_dom"/>
</dbReference>
<reference evidence="2" key="2">
    <citation type="submission" date="2020-09" db="EMBL/GenBank/DDBJ databases">
        <authorList>
            <person name="Sun Q."/>
            <person name="Ohkuma M."/>
        </authorList>
    </citation>
    <scope>NUCLEOTIDE SEQUENCE</scope>
    <source>
        <strain evidence="2">JCM 12862</strain>
    </source>
</reference>
<dbReference type="RefSeq" id="WP_188653022.1">
    <property type="nucleotide sequence ID" value="NZ_BMNR01000004.1"/>
</dbReference>
<proteinExistence type="predicted"/>
<name>A0A8J3FH48_9FLAO</name>
<feature type="domain" description="Rhodanese" evidence="1">
    <location>
        <begin position="59"/>
        <end position="140"/>
    </location>
</feature>
<reference evidence="2" key="1">
    <citation type="journal article" date="2014" name="Int. J. Syst. Evol. Microbiol.">
        <title>Complete genome sequence of Corynebacterium casei LMG S-19264T (=DSM 44701T), isolated from a smear-ripened cheese.</title>
        <authorList>
            <consortium name="US DOE Joint Genome Institute (JGI-PGF)"/>
            <person name="Walter F."/>
            <person name="Albersmeier A."/>
            <person name="Kalinowski J."/>
            <person name="Ruckert C."/>
        </authorList>
    </citation>
    <scope>NUCLEOTIDE SEQUENCE</scope>
    <source>
        <strain evidence="2">JCM 12862</strain>
    </source>
</reference>
<dbReference type="SUPFAM" id="SSF52821">
    <property type="entry name" value="Rhodanese/Cell cycle control phosphatase"/>
    <property type="match status" value="1"/>
</dbReference>